<dbReference type="NCBIfam" id="NF004045">
    <property type="entry name" value="PRK05562.1"/>
    <property type="match status" value="1"/>
</dbReference>
<sequence>MEWINLQGKYNFIALKSKRIRILIVGGGRAAFIKGKAFLDRGCSLYILAPKFSKNVLNLKNYDNVEFIKNNYDEKYILDKHLVVIATEDEEVNNEIRNNCDSLSKLYIDCSDKDKSLCFNSFQRESKTMVLALNNKTGCPKATSFIGEKIKKDLERYDNYIEYVTYIRSITKNNSMRDKIIDFICSNDFHFFFEKGYGNLILSMFYGGMDFEFYNSYKKK</sequence>
<dbReference type="InterPro" id="IPR028161">
    <property type="entry name" value="Met8-like"/>
</dbReference>
<comment type="pathway">
    <text evidence="1">Porphyrin-containing compound metabolism; siroheme biosynthesis; sirohydrochlorin from precorrin-2: step 1/1.</text>
</comment>
<dbReference type="GO" id="GO:0004325">
    <property type="term" value="F:ferrochelatase activity"/>
    <property type="evidence" value="ECO:0007669"/>
    <property type="project" value="InterPro"/>
</dbReference>
<dbReference type="GO" id="GO:0019354">
    <property type="term" value="P:siroheme biosynthetic process"/>
    <property type="evidence" value="ECO:0007669"/>
    <property type="project" value="UniProtKB-UniPathway"/>
</dbReference>
<evidence type="ECO:0000256" key="2">
    <source>
        <dbReference type="ARBA" id="ARBA00012400"/>
    </source>
</evidence>
<dbReference type="EC" id="1.3.1.76" evidence="2"/>
<dbReference type="GO" id="GO:0043115">
    <property type="term" value="F:precorrin-2 dehydrogenase activity"/>
    <property type="evidence" value="ECO:0007669"/>
    <property type="project" value="UniProtKB-EC"/>
</dbReference>
<dbReference type="PANTHER" id="PTHR35330">
    <property type="entry name" value="SIROHEME BIOSYNTHESIS PROTEIN MET8"/>
    <property type="match status" value="1"/>
</dbReference>
<gene>
    <name evidence="6" type="ORF">CS538_01965</name>
</gene>
<reference evidence="6 7" key="1">
    <citation type="submission" date="2017-10" db="EMBL/GenBank/DDBJ databases">
        <title>Reclassification of Eubacterium combesii and discrepancies in the nomenclature of botulinum neurotoxin producing clostridia. Request for an Opinion.</title>
        <authorList>
            <person name="Dobritsa A.P."/>
            <person name="Kutumbaka K.K."/>
            <person name="Samadpour M."/>
        </authorList>
    </citation>
    <scope>NUCLEOTIDE SEQUENCE [LARGE SCALE GENOMIC DNA]</scope>
    <source>
        <strain evidence="6 7">DSM 20696</strain>
    </source>
</reference>
<dbReference type="AlphaFoldDB" id="A0A2G7HLX6"/>
<accession>A0A2G7HLX6</accession>
<dbReference type="Proteomes" id="UP000231322">
    <property type="component" value="Unassembled WGS sequence"/>
</dbReference>
<proteinExistence type="predicted"/>
<dbReference type="PANTHER" id="PTHR35330:SF1">
    <property type="entry name" value="SIROHEME BIOSYNTHESIS PROTEIN MET8"/>
    <property type="match status" value="1"/>
</dbReference>
<keyword evidence="4" id="KW-0520">NAD</keyword>
<evidence type="ECO:0000256" key="3">
    <source>
        <dbReference type="ARBA" id="ARBA00023002"/>
    </source>
</evidence>
<evidence type="ECO:0000256" key="4">
    <source>
        <dbReference type="ARBA" id="ARBA00023027"/>
    </source>
</evidence>
<comment type="caution">
    <text evidence="6">The sequence shown here is derived from an EMBL/GenBank/DDBJ whole genome shotgun (WGS) entry which is preliminary data.</text>
</comment>
<dbReference type="EMBL" id="PEIK01000001">
    <property type="protein sequence ID" value="PIH06107.1"/>
    <property type="molecule type" value="Genomic_DNA"/>
</dbReference>
<keyword evidence="5" id="KW-0627">Porphyrin biosynthesis</keyword>
<dbReference type="SUPFAM" id="SSF51735">
    <property type="entry name" value="NAD(P)-binding Rossmann-fold domains"/>
    <property type="match status" value="1"/>
</dbReference>
<keyword evidence="3" id="KW-0560">Oxidoreductase</keyword>
<protein>
    <recommendedName>
        <fullName evidence="2">precorrin-2 dehydrogenase</fullName>
        <ecNumber evidence="2">1.3.1.76</ecNumber>
    </recommendedName>
</protein>
<name>A0A2G7HLX6_9CLOT</name>
<dbReference type="UniPathway" id="UPA00262">
    <property type="reaction ID" value="UER00222"/>
</dbReference>
<evidence type="ECO:0000256" key="5">
    <source>
        <dbReference type="ARBA" id="ARBA00023244"/>
    </source>
</evidence>
<keyword evidence="7" id="KW-1185">Reference proteome</keyword>
<organism evidence="6 7">
    <name type="scientific">Clostridium combesii</name>
    <dbReference type="NCBI Taxonomy" id="39481"/>
    <lineage>
        <taxon>Bacteria</taxon>
        <taxon>Bacillati</taxon>
        <taxon>Bacillota</taxon>
        <taxon>Clostridia</taxon>
        <taxon>Eubacteriales</taxon>
        <taxon>Clostridiaceae</taxon>
        <taxon>Clostridium</taxon>
    </lineage>
</organism>
<evidence type="ECO:0000313" key="7">
    <source>
        <dbReference type="Proteomes" id="UP000231322"/>
    </source>
</evidence>
<evidence type="ECO:0000313" key="6">
    <source>
        <dbReference type="EMBL" id="PIH06107.1"/>
    </source>
</evidence>
<evidence type="ECO:0000256" key="1">
    <source>
        <dbReference type="ARBA" id="ARBA00005010"/>
    </source>
</evidence>
<dbReference type="InterPro" id="IPR036291">
    <property type="entry name" value="NAD(P)-bd_dom_sf"/>
</dbReference>
<dbReference type="Pfam" id="PF13241">
    <property type="entry name" value="NAD_binding_7"/>
    <property type="match status" value="1"/>
</dbReference>
<dbReference type="Gene3D" id="3.40.50.720">
    <property type="entry name" value="NAD(P)-binding Rossmann-like Domain"/>
    <property type="match status" value="1"/>
</dbReference>